<dbReference type="Pfam" id="PF03699">
    <property type="entry name" value="UPF0182"/>
    <property type="match status" value="1"/>
</dbReference>
<evidence type="ECO:0000313" key="6">
    <source>
        <dbReference type="EMBL" id="KOA87608.1"/>
    </source>
</evidence>
<gene>
    <name evidence="6" type="ORF">ADU74_07175</name>
</gene>
<proteinExistence type="inferred from homology"/>
<evidence type="ECO:0000256" key="4">
    <source>
        <dbReference type="ARBA" id="ARBA00023136"/>
    </source>
</evidence>
<keyword evidence="1 5" id="KW-1003">Cell membrane</keyword>
<comment type="subcellular location">
    <subcellularLocation>
        <location evidence="5">Cell membrane</location>
        <topology evidence="5">Multi-pass membrane protein</topology>
    </subcellularLocation>
</comment>
<dbReference type="AlphaFoldDB" id="A0A9Q1UYN2"/>
<dbReference type="OrthoDB" id="9763654at2"/>
<feature type="transmembrane region" description="Helical" evidence="5">
    <location>
        <begin position="280"/>
        <end position="301"/>
    </location>
</feature>
<keyword evidence="4 5" id="KW-0472">Membrane</keyword>
<dbReference type="PANTHER" id="PTHR39344">
    <property type="entry name" value="UPF0182 PROTEIN SLL1060"/>
    <property type="match status" value="1"/>
</dbReference>
<dbReference type="EMBL" id="LGVR01000037">
    <property type="protein sequence ID" value="KOA87608.1"/>
    <property type="molecule type" value="Genomic_DNA"/>
</dbReference>
<dbReference type="HAMAP" id="MF_01600">
    <property type="entry name" value="UPF0182"/>
    <property type="match status" value="1"/>
</dbReference>
<feature type="transmembrane region" description="Helical" evidence="5">
    <location>
        <begin position="153"/>
        <end position="175"/>
    </location>
</feature>
<feature type="transmembrane region" description="Helical" evidence="5">
    <location>
        <begin position="96"/>
        <end position="117"/>
    </location>
</feature>
<organism evidence="6 7">
    <name type="scientific">Clostridium botulinum</name>
    <dbReference type="NCBI Taxonomy" id="1491"/>
    <lineage>
        <taxon>Bacteria</taxon>
        <taxon>Bacillati</taxon>
        <taxon>Bacillota</taxon>
        <taxon>Clostridia</taxon>
        <taxon>Eubacteriales</taxon>
        <taxon>Clostridiaceae</taxon>
        <taxon>Clostridium</taxon>
    </lineage>
</organism>
<evidence type="ECO:0000313" key="7">
    <source>
        <dbReference type="Proteomes" id="UP000037540"/>
    </source>
</evidence>
<dbReference type="RefSeq" id="WP_013726695.1">
    <property type="nucleotide sequence ID" value="NZ_LGVO01000052.1"/>
</dbReference>
<evidence type="ECO:0000256" key="2">
    <source>
        <dbReference type="ARBA" id="ARBA00022692"/>
    </source>
</evidence>
<dbReference type="PANTHER" id="PTHR39344:SF1">
    <property type="entry name" value="UPF0182 PROTEIN SLL1060"/>
    <property type="match status" value="1"/>
</dbReference>
<name>A0A9Q1UYN2_CLOBO</name>
<feature type="transmembrane region" description="Helical" evidence="5">
    <location>
        <begin position="209"/>
        <end position="226"/>
    </location>
</feature>
<evidence type="ECO:0000256" key="5">
    <source>
        <dbReference type="HAMAP-Rule" id="MF_01600"/>
    </source>
</evidence>
<feature type="transmembrane region" description="Helical" evidence="5">
    <location>
        <begin position="43"/>
        <end position="69"/>
    </location>
</feature>
<evidence type="ECO:0000256" key="3">
    <source>
        <dbReference type="ARBA" id="ARBA00022989"/>
    </source>
</evidence>
<comment type="similarity">
    <text evidence="5">Belongs to the UPF0182 family.</text>
</comment>
<keyword evidence="3 5" id="KW-1133">Transmembrane helix</keyword>
<dbReference type="Proteomes" id="UP000037540">
    <property type="component" value="Unassembled WGS sequence"/>
</dbReference>
<dbReference type="NCBIfam" id="NF000825">
    <property type="entry name" value="PRK00068.1"/>
    <property type="match status" value="1"/>
</dbReference>
<feature type="transmembrane region" description="Helical" evidence="5">
    <location>
        <begin position="253"/>
        <end position="273"/>
    </location>
</feature>
<protein>
    <recommendedName>
        <fullName evidence="5">UPF0182 protein ADU74_07175</fullName>
    </recommendedName>
</protein>
<evidence type="ECO:0000256" key="1">
    <source>
        <dbReference type="ARBA" id="ARBA00022475"/>
    </source>
</evidence>
<reference evidence="6 7" key="1">
    <citation type="submission" date="2015-07" db="EMBL/GenBank/DDBJ databases">
        <title>Draft genome sequences of 17 French Clostridium botulinum group III.</title>
        <authorList>
            <person name="Woudstra C."/>
            <person name="Le Marechal C."/>
            <person name="Souillard R."/>
            <person name="Bayon-Auboyer M.-H."/>
            <person name="Dessouter D."/>
            <person name="Fach P."/>
        </authorList>
    </citation>
    <scope>NUCLEOTIDE SEQUENCE [LARGE SCALE GENOMIC DNA]</scope>
    <source>
        <strain evidence="6 7">12LNRI-CD</strain>
    </source>
</reference>
<sequence length="909" mass="104502">MKKNKTAIIGIICLGLIVVFLRKIVNVIINIKWFKEIGYLSVYFTRIITIVALMLLVFVICFLSIKLYFKSIKNNISKHKDFIDVDFGNEKIQNRVINILNIGISLFISITFSTSYWDKILQFINTNKFNIKDPIFNIDISFFIFKLPLIESIYSSLMSLLMILAVITVIIYVILNAKDRISFGTNHTRKIIDINNFKSGITKFAGKQLAILGALLLLCMSLGYLIKAWNLSYSPRGVAFGASYTDTKVTLKFYIVISIVSIFCSIIVAMSILKSKIKPIIASVVVIAILVVSEGIVSGVWQRLVVKSNERRLETPFIEYNMKYTKQAFGIDNVKEKLYPLTNVLTKESIGKNKDTIENIKINSVSQALEYYNQVESKKNYYNFNDIDIDRYKINGRYNQVFIAPREIDYSKLQEKANTWQNKHLTYTHGYGVVMSKVNSVTKEGKPDFVIKDMPLVNTSGVKLDDPRIYYGEKTSEYAIVNTKLNEMDYLKDSGENASKNYDGNSGIRMSILNRVLFAINERDIKFLLSGDITNNSRILIRRNIVDRVKKIAPFLSYDSNPYIVINNGKLYWIMDAYTTSTRYPFSEPIEGTNYMRNSVKVIIDAVNGTTNFYIIDKNDPVVLTYSKIFPKLFKDSNNIPDGFKEHFKYPQDYFQLQCKAMERYHVSDPGTFFAGQNVWDVAKTQKQVEGKKSVNEAAYLIMKLPGEQKEEMILLQYFNQYQRENMIALFGARMDNNNYGNLVLYKFPTTKSETVNSPILFKQKIKQDTTISKELSLWDAKGSQVQFGDTMIIPVENSLLYVEPLYLRADSDRSIPEMKRVIVAYGDKIVLDENIEKALHQLFNYEEKPEEIKKGNINNIQSKSIPQEIKDAKELYDKALESQKNGNWSDYGQNINKLGKLLEELNKK</sequence>
<comment type="caution">
    <text evidence="6">The sequence shown here is derived from an EMBL/GenBank/DDBJ whole genome shotgun (WGS) entry which is preliminary data.</text>
</comment>
<accession>A0A9Q1UYN2</accession>
<dbReference type="InterPro" id="IPR005372">
    <property type="entry name" value="UPF0182"/>
</dbReference>
<dbReference type="GO" id="GO:0005886">
    <property type="term" value="C:plasma membrane"/>
    <property type="evidence" value="ECO:0007669"/>
    <property type="project" value="UniProtKB-SubCell"/>
</dbReference>
<dbReference type="GO" id="GO:0005576">
    <property type="term" value="C:extracellular region"/>
    <property type="evidence" value="ECO:0007669"/>
    <property type="project" value="TreeGrafter"/>
</dbReference>
<feature type="transmembrane region" description="Helical" evidence="5">
    <location>
        <begin position="7"/>
        <end position="31"/>
    </location>
</feature>
<keyword evidence="2 5" id="KW-0812">Transmembrane</keyword>